<keyword evidence="3" id="KW-1185">Reference proteome</keyword>
<dbReference type="PANTHER" id="PTHR46872:SF5">
    <property type="entry name" value="MYB-LIKE DOMAIN-CONTAINING PROTEIN"/>
    <property type="match status" value="1"/>
</dbReference>
<feature type="compositionally biased region" description="Basic and acidic residues" evidence="1">
    <location>
        <begin position="21"/>
        <end position="45"/>
    </location>
</feature>
<dbReference type="Proteomes" id="UP001632038">
    <property type="component" value="Unassembled WGS sequence"/>
</dbReference>
<evidence type="ECO:0000313" key="2">
    <source>
        <dbReference type="EMBL" id="KAL3631230.1"/>
    </source>
</evidence>
<comment type="caution">
    <text evidence="2">The sequence shown here is derived from an EMBL/GenBank/DDBJ whole genome shotgun (WGS) entry which is preliminary data.</text>
</comment>
<protein>
    <recommendedName>
        <fullName evidence="4">ELM2 domain-containing protein</fullName>
    </recommendedName>
</protein>
<evidence type="ECO:0000313" key="3">
    <source>
        <dbReference type="Proteomes" id="UP001632038"/>
    </source>
</evidence>
<reference evidence="3" key="1">
    <citation type="journal article" date="2024" name="IScience">
        <title>Strigolactones Initiate the Formation of Haustorium-like Structures in Castilleja.</title>
        <authorList>
            <person name="Buerger M."/>
            <person name="Peterson D."/>
            <person name="Chory J."/>
        </authorList>
    </citation>
    <scope>NUCLEOTIDE SEQUENCE [LARGE SCALE GENOMIC DNA]</scope>
</reference>
<organism evidence="2 3">
    <name type="scientific">Castilleja foliolosa</name>
    <dbReference type="NCBI Taxonomy" id="1961234"/>
    <lineage>
        <taxon>Eukaryota</taxon>
        <taxon>Viridiplantae</taxon>
        <taxon>Streptophyta</taxon>
        <taxon>Embryophyta</taxon>
        <taxon>Tracheophyta</taxon>
        <taxon>Spermatophyta</taxon>
        <taxon>Magnoliopsida</taxon>
        <taxon>eudicotyledons</taxon>
        <taxon>Gunneridae</taxon>
        <taxon>Pentapetalae</taxon>
        <taxon>asterids</taxon>
        <taxon>lamiids</taxon>
        <taxon>Lamiales</taxon>
        <taxon>Orobanchaceae</taxon>
        <taxon>Pedicularideae</taxon>
        <taxon>Castillejinae</taxon>
        <taxon>Castilleja</taxon>
    </lineage>
</organism>
<proteinExistence type="predicted"/>
<name>A0ABD3CMN0_9LAMI</name>
<feature type="region of interest" description="Disordered" evidence="1">
    <location>
        <begin position="1"/>
        <end position="47"/>
    </location>
</feature>
<gene>
    <name evidence="2" type="ORF">CASFOL_024214</name>
</gene>
<accession>A0ABD3CMN0</accession>
<sequence length="438" mass="48866">MGVKRPLGEENLPELSFKQPKQPDDINQKLTHDLPTDVPRIDCPGEAKSNSCELQVNECFESGEALSASTADKESEASRMRIVDGVENHSETDQTIQLDDKTITLYVDGPLYWTTATSDKEVDAVNEDSTSLVPTFPRYADISLPSRPPKQLEDPYVSSLNSSPMKEVPLGSDHQAELPDWEPNAREQYFSAPNYQTGTCIIPMPDPEIVGAHESTVGHSRPTQCSCADVGSVRCVRRHVREARKCLQDSLGDETFGELGFYSMGEEVAHKWESGDERLFHETIVSCPPSVRPNFWEMLGFHFPSRTKDEIVSYYYNVFMLRWRAIQNRSHLLCADSDDEDMAHGEQCAGICLHGDRDSDDNDNHTNMNALNEEFCIVGEQDEERRDDRDLFPGWVDGCGPGPRNIGGEEGSDSDCGRVNVDERSSFEVDGTGKGGVF</sequence>
<dbReference type="PANTHER" id="PTHR46872">
    <property type="entry name" value="DNA BINDING PROTEIN"/>
    <property type="match status" value="1"/>
</dbReference>
<evidence type="ECO:0008006" key="4">
    <source>
        <dbReference type="Google" id="ProtNLM"/>
    </source>
</evidence>
<feature type="region of interest" description="Disordered" evidence="1">
    <location>
        <begin position="389"/>
        <end position="438"/>
    </location>
</feature>
<evidence type="ECO:0000256" key="1">
    <source>
        <dbReference type="SAM" id="MobiDB-lite"/>
    </source>
</evidence>
<dbReference type="AlphaFoldDB" id="A0ABD3CMN0"/>
<dbReference type="EMBL" id="JAVIJP010000032">
    <property type="protein sequence ID" value="KAL3631230.1"/>
    <property type="molecule type" value="Genomic_DNA"/>
</dbReference>